<dbReference type="SUPFAM" id="SSF55874">
    <property type="entry name" value="ATPase domain of HSP90 chaperone/DNA topoisomerase II/histidine kinase"/>
    <property type="match status" value="1"/>
</dbReference>
<gene>
    <name evidence="4" type="ORF">SAMN02787144_1009196</name>
</gene>
<dbReference type="EMBL" id="FPJO01000009">
    <property type="protein sequence ID" value="SFY02761.1"/>
    <property type="molecule type" value="Genomic_DNA"/>
</dbReference>
<keyword evidence="4" id="KW-0418">Kinase</keyword>
<dbReference type="Proteomes" id="UP000181909">
    <property type="component" value="Unassembled WGS sequence"/>
</dbReference>
<feature type="region of interest" description="Disordered" evidence="2">
    <location>
        <begin position="1"/>
        <end position="33"/>
    </location>
</feature>
<dbReference type="Gene3D" id="3.30.565.10">
    <property type="entry name" value="Histidine kinase-like ATPase, C-terminal domain"/>
    <property type="match status" value="1"/>
</dbReference>
<dbReference type="STRING" id="1893.SAMN02787144_1009196"/>
<protein>
    <submittedName>
        <fullName evidence="4">Anti-sigma regulatory factor (Ser/Thr protein kinase)</fullName>
    </submittedName>
</protein>
<dbReference type="InterPro" id="IPR050267">
    <property type="entry name" value="Anti-sigma-factor_SerPK"/>
</dbReference>
<keyword evidence="1" id="KW-0723">Serine/threonine-protein kinase</keyword>
<dbReference type="InterPro" id="IPR003594">
    <property type="entry name" value="HATPase_dom"/>
</dbReference>
<dbReference type="PANTHER" id="PTHR35526">
    <property type="entry name" value="ANTI-SIGMA-F FACTOR RSBW-RELATED"/>
    <property type="match status" value="1"/>
</dbReference>
<evidence type="ECO:0000259" key="3">
    <source>
        <dbReference type="Pfam" id="PF13581"/>
    </source>
</evidence>
<dbReference type="Pfam" id="PF13581">
    <property type="entry name" value="HATPase_c_2"/>
    <property type="match status" value="1"/>
</dbReference>
<feature type="domain" description="Histidine kinase/HSP90-like ATPase" evidence="3">
    <location>
        <begin position="42"/>
        <end position="150"/>
    </location>
</feature>
<dbReference type="CDD" id="cd16936">
    <property type="entry name" value="HATPase_RsbW-like"/>
    <property type="match status" value="1"/>
</dbReference>
<keyword evidence="4" id="KW-0808">Transferase</keyword>
<reference evidence="4 5" key="1">
    <citation type="submission" date="2016-11" db="EMBL/GenBank/DDBJ databases">
        <authorList>
            <person name="Jaros S."/>
            <person name="Januszkiewicz K."/>
            <person name="Wedrychowicz H."/>
        </authorList>
    </citation>
    <scope>NUCLEOTIDE SEQUENCE [LARGE SCALE GENOMIC DNA]</scope>
    <source>
        <strain evidence="4 5">OK807</strain>
    </source>
</reference>
<evidence type="ECO:0000256" key="1">
    <source>
        <dbReference type="ARBA" id="ARBA00022527"/>
    </source>
</evidence>
<accession>A0A1K2BVV4</accession>
<evidence type="ECO:0000313" key="4">
    <source>
        <dbReference type="EMBL" id="SFY02761.1"/>
    </source>
</evidence>
<name>A0A1K2BVV4_STRAR</name>
<dbReference type="InterPro" id="IPR036890">
    <property type="entry name" value="HATPase_C_sf"/>
</dbReference>
<dbReference type="GO" id="GO:0004674">
    <property type="term" value="F:protein serine/threonine kinase activity"/>
    <property type="evidence" value="ECO:0007669"/>
    <property type="project" value="UniProtKB-KW"/>
</dbReference>
<evidence type="ECO:0000256" key="2">
    <source>
        <dbReference type="SAM" id="MobiDB-lite"/>
    </source>
</evidence>
<dbReference type="PANTHER" id="PTHR35526:SF3">
    <property type="entry name" value="ANTI-SIGMA-F FACTOR RSBW"/>
    <property type="match status" value="1"/>
</dbReference>
<organism evidence="4 5">
    <name type="scientific">Streptomyces atratus</name>
    <dbReference type="NCBI Taxonomy" id="1893"/>
    <lineage>
        <taxon>Bacteria</taxon>
        <taxon>Bacillati</taxon>
        <taxon>Actinomycetota</taxon>
        <taxon>Actinomycetes</taxon>
        <taxon>Kitasatosporales</taxon>
        <taxon>Streptomycetaceae</taxon>
        <taxon>Streptomyces</taxon>
    </lineage>
</organism>
<sequence length="157" mass="17150">MRAGETMERQGDADSMEGEASHQPGAKERQPVRLHRRLAHTDLAAVGEVRSALREFLRHRWQAEPAEVAELLLSELVTNALIHTRHGAVVTASVAPAGLRVEVRDFVSGLPVSYVPNADDGTHGRGLLLVRSLADAWGVNTHALGKVVWFELDGERP</sequence>
<dbReference type="AlphaFoldDB" id="A0A1K2BVV4"/>
<feature type="compositionally biased region" description="Basic and acidic residues" evidence="2">
    <location>
        <begin position="1"/>
        <end position="12"/>
    </location>
</feature>
<proteinExistence type="predicted"/>
<evidence type="ECO:0000313" key="5">
    <source>
        <dbReference type="Proteomes" id="UP000181909"/>
    </source>
</evidence>